<dbReference type="STRING" id="1391654.AKJ09_03193"/>
<feature type="region of interest" description="Disordered" evidence="1">
    <location>
        <begin position="1"/>
        <end position="27"/>
    </location>
</feature>
<sequence>MTPNRGIRPNHGKCTAGGGAGDGHQLGNVLGFRKGDGVDFGSPTDLAAHRPTPSVRQIPSRRVTLVDPSWRTASLRRVLT</sequence>
<feature type="compositionally biased region" description="Gly residues" evidence="1">
    <location>
        <begin position="15"/>
        <end position="24"/>
    </location>
</feature>
<dbReference type="Proteomes" id="UP000064967">
    <property type="component" value="Chromosome"/>
</dbReference>
<dbReference type="KEGG" id="llu:AKJ09_03193"/>
<evidence type="ECO:0000256" key="1">
    <source>
        <dbReference type="SAM" id="MobiDB-lite"/>
    </source>
</evidence>
<evidence type="ECO:0000313" key="2">
    <source>
        <dbReference type="EMBL" id="AKU96529.1"/>
    </source>
</evidence>
<dbReference type="EMBL" id="CP012333">
    <property type="protein sequence ID" value="AKU96529.1"/>
    <property type="molecule type" value="Genomic_DNA"/>
</dbReference>
<organism evidence="2 3">
    <name type="scientific">Labilithrix luteola</name>
    <dbReference type="NCBI Taxonomy" id="1391654"/>
    <lineage>
        <taxon>Bacteria</taxon>
        <taxon>Pseudomonadati</taxon>
        <taxon>Myxococcota</taxon>
        <taxon>Polyangia</taxon>
        <taxon>Polyangiales</taxon>
        <taxon>Labilitrichaceae</taxon>
        <taxon>Labilithrix</taxon>
    </lineage>
</organism>
<reference evidence="2 3" key="1">
    <citation type="submission" date="2015-08" db="EMBL/GenBank/DDBJ databases">
        <authorList>
            <person name="Babu N.S."/>
            <person name="Beckwith C.J."/>
            <person name="Beseler K.G."/>
            <person name="Brison A."/>
            <person name="Carone J.V."/>
            <person name="Caskin T.P."/>
            <person name="Diamond M."/>
            <person name="Durham M.E."/>
            <person name="Foxe J.M."/>
            <person name="Go M."/>
            <person name="Henderson B.A."/>
            <person name="Jones I.B."/>
            <person name="McGettigan J.A."/>
            <person name="Micheletti S.J."/>
            <person name="Nasrallah M.E."/>
            <person name="Ortiz D."/>
            <person name="Piller C.R."/>
            <person name="Privatt S.R."/>
            <person name="Schneider S.L."/>
            <person name="Sharp S."/>
            <person name="Smith T.C."/>
            <person name="Stanton J.D."/>
            <person name="Ullery H.E."/>
            <person name="Wilson R.J."/>
            <person name="Serrano M.G."/>
            <person name="Buck G."/>
            <person name="Lee V."/>
            <person name="Wang Y."/>
            <person name="Carvalho R."/>
            <person name="Voegtly L."/>
            <person name="Shi R."/>
            <person name="Duckworth R."/>
            <person name="Johnson A."/>
            <person name="Loviza R."/>
            <person name="Walstead R."/>
            <person name="Shah Z."/>
            <person name="Kiflezghi M."/>
            <person name="Wade K."/>
            <person name="Ball S.L."/>
            <person name="Bradley K.W."/>
            <person name="Asai D.J."/>
            <person name="Bowman C.A."/>
            <person name="Russell D.A."/>
            <person name="Pope W.H."/>
            <person name="Jacobs-Sera D."/>
            <person name="Hendrix R.W."/>
            <person name="Hatfull G.F."/>
        </authorList>
    </citation>
    <scope>NUCLEOTIDE SEQUENCE [LARGE SCALE GENOMIC DNA]</scope>
    <source>
        <strain evidence="2 3">DSM 27648</strain>
    </source>
</reference>
<keyword evidence="3" id="KW-1185">Reference proteome</keyword>
<evidence type="ECO:0000313" key="3">
    <source>
        <dbReference type="Proteomes" id="UP000064967"/>
    </source>
</evidence>
<name>A0A0K1PTR9_9BACT</name>
<protein>
    <submittedName>
        <fullName evidence="2">Uncharacterized protein</fullName>
    </submittedName>
</protein>
<accession>A0A0K1PTR9</accession>
<gene>
    <name evidence="2" type="ORF">AKJ09_03193</name>
</gene>
<dbReference type="AlphaFoldDB" id="A0A0K1PTR9"/>
<proteinExistence type="predicted"/>